<evidence type="ECO:0000313" key="1">
    <source>
        <dbReference type="EnsemblMetazoa" id="RPRC005343-PA"/>
    </source>
</evidence>
<dbReference type="EMBL" id="ACPB03010305">
    <property type="status" value="NOT_ANNOTATED_CDS"/>
    <property type="molecule type" value="Genomic_DNA"/>
</dbReference>
<accession>T1HMR9</accession>
<evidence type="ECO:0000313" key="2">
    <source>
        <dbReference type="Proteomes" id="UP000015103"/>
    </source>
</evidence>
<proteinExistence type="predicted"/>
<dbReference type="InParanoid" id="T1HMR9"/>
<dbReference type="Proteomes" id="UP000015103">
    <property type="component" value="Unassembled WGS sequence"/>
</dbReference>
<keyword evidence="2" id="KW-1185">Reference proteome</keyword>
<dbReference type="HOGENOM" id="CLU_1534457_0_0_1"/>
<dbReference type="VEuPathDB" id="VectorBase:RPRC005343"/>
<reference evidence="1" key="1">
    <citation type="submission" date="2015-05" db="UniProtKB">
        <authorList>
            <consortium name="EnsemblMetazoa"/>
        </authorList>
    </citation>
    <scope>IDENTIFICATION</scope>
</reference>
<sequence length="175" mass="20679">MWLWHIPEKPPLSLKILLELIQNFAIKIFQTKEYNNYFDEISCFFRKKTYGKLKPLEVDSIARKCLQLAKLISAEERYSLEVLQFENDLAFMKSHDPSINNTPFSDLCCKLTIEHFRIFEASIIGYCYKVAQVLEIKISDPILCERASVSPKNFSIEMISEYLKMFKLMYINLER</sequence>
<dbReference type="AlphaFoldDB" id="T1HMR9"/>
<protein>
    <submittedName>
        <fullName evidence="1">Uncharacterized protein</fullName>
    </submittedName>
</protein>
<dbReference type="EnsemblMetazoa" id="RPRC005343-RA">
    <property type="protein sequence ID" value="RPRC005343-PA"/>
    <property type="gene ID" value="RPRC005343"/>
</dbReference>
<organism evidence="1 2">
    <name type="scientific">Rhodnius prolixus</name>
    <name type="common">Triatomid bug</name>
    <dbReference type="NCBI Taxonomy" id="13249"/>
    <lineage>
        <taxon>Eukaryota</taxon>
        <taxon>Metazoa</taxon>
        <taxon>Ecdysozoa</taxon>
        <taxon>Arthropoda</taxon>
        <taxon>Hexapoda</taxon>
        <taxon>Insecta</taxon>
        <taxon>Pterygota</taxon>
        <taxon>Neoptera</taxon>
        <taxon>Paraneoptera</taxon>
        <taxon>Hemiptera</taxon>
        <taxon>Heteroptera</taxon>
        <taxon>Panheteroptera</taxon>
        <taxon>Cimicomorpha</taxon>
        <taxon>Reduviidae</taxon>
        <taxon>Triatominae</taxon>
        <taxon>Rhodnius</taxon>
    </lineage>
</organism>
<name>T1HMR9_RHOPR</name>